<dbReference type="InterPro" id="IPR008979">
    <property type="entry name" value="Galactose-bd-like_sf"/>
</dbReference>
<dbReference type="Gene3D" id="2.60.40.10">
    <property type="entry name" value="Immunoglobulins"/>
    <property type="match status" value="1"/>
</dbReference>
<dbReference type="InterPro" id="IPR013783">
    <property type="entry name" value="Ig-like_fold"/>
</dbReference>
<proteinExistence type="inferred from homology"/>
<reference evidence="8 9" key="1">
    <citation type="submission" date="2024-04" db="EMBL/GenBank/DDBJ databases">
        <title>Novel species of the genus Ideonella isolated from streams.</title>
        <authorList>
            <person name="Lu H."/>
        </authorList>
    </citation>
    <scope>NUCLEOTIDE SEQUENCE [LARGE SCALE GENOMIC DNA]</scope>
    <source>
        <strain evidence="8 9">LYT19W</strain>
    </source>
</reference>
<feature type="domain" description="Glycoside hydrolase family 2 immunoglobulin-like beta-sandwich" evidence="6">
    <location>
        <begin position="196"/>
        <end position="299"/>
    </location>
</feature>
<evidence type="ECO:0000259" key="6">
    <source>
        <dbReference type="Pfam" id="PF00703"/>
    </source>
</evidence>
<dbReference type="PANTHER" id="PTHR43730:SF1">
    <property type="entry name" value="BETA-MANNOSIDASE"/>
    <property type="match status" value="1"/>
</dbReference>
<sequence>MALHTGWQLAEVPAAAEPAHIGALPTSAWLPATVPGTTHGALMAAGLLPDVARGTQETDVQWVGERTWAWRLRFDVPGIDNLAPHEELVFDGLDTVCSAWLNGQLLFTSSNMFVPLRTDIRALLQPSGNELLLRFDPPLAAARALEATQGQRRLWNGDSARLHLRKAQYHFGWDWGPVLLTSGPWQPVRRESWHVRLAEVHPQTEVNLTTRRAQVRVSTQLLGNLAGLTLSHTLRGPDGALVAHIDCDASPQVHAHLVIEAAQLWWPRGLGDQPLYELHTCVHQAGSVVAQDTRRIGLRTVALVQAPVEGEAGTSFCFEVNGQEVFIGGANWIPDDNLLERVTPARVRARVAQAAAGHMNMLRVWGGGIYESEAFYDACDELGLLVWQDFLFACGMYPANPAFEATVTAEAAAAVKRLRHRASLAIWCGNNEDYAVAESIGAHGPGIAPGQFDARLLYEQRLPALCAALHPGSLYWPGSPWTPGGDGGPLSSDPTAGDRHSWEVWHQQMLPYQRYEEVQGRFVSEFGMQSHASLAVLHEALPKAERYPESRTLMWHNKAGSGEPDGHRRLAVYMADNLRSVTTLAEHVYATQFIQAEAMRCAYQAFRRRWQKPGARAVGGALVWQLNDCWPAVSWAIIDSGGHLKPAWHGIRRALAPLAVALRLQAGQARLTVMNAGPARALKLALHLHTLDGVRVWSDKVLLNADANATTERLVTLPESHLPVMGELLASDADLHNDSHTDTAPILARDCAWPEPFKFHTLPAASPRFELLSESLLRVQSDVPVKGLWMEAEGVAFDDNFIDLAPGSAVLVPWQNTPGHQGLGTVRWRALEQGERHTATTRAGHETGA</sequence>
<evidence type="ECO:0000256" key="3">
    <source>
        <dbReference type="ARBA" id="ARBA00012754"/>
    </source>
</evidence>
<dbReference type="Pfam" id="PF00703">
    <property type="entry name" value="Glyco_hydro_2"/>
    <property type="match status" value="1"/>
</dbReference>
<dbReference type="InterPro" id="IPR054593">
    <property type="entry name" value="Beta-mannosidase-like_N2"/>
</dbReference>
<evidence type="ECO:0000313" key="8">
    <source>
        <dbReference type="EMBL" id="MEK8045240.1"/>
    </source>
</evidence>
<dbReference type="EC" id="3.2.1.25" evidence="3"/>
<dbReference type="SUPFAM" id="SSF49785">
    <property type="entry name" value="Galactose-binding domain-like"/>
    <property type="match status" value="1"/>
</dbReference>
<dbReference type="PANTHER" id="PTHR43730">
    <property type="entry name" value="BETA-MANNOSIDASE"/>
    <property type="match status" value="1"/>
</dbReference>
<dbReference type="InterPro" id="IPR006102">
    <property type="entry name" value="Ig-like_GH2"/>
</dbReference>
<evidence type="ECO:0000256" key="1">
    <source>
        <dbReference type="ARBA" id="ARBA00000829"/>
    </source>
</evidence>
<organism evidence="8 9">
    <name type="scientific">Ideonella margarita</name>
    <dbReference type="NCBI Taxonomy" id="2984191"/>
    <lineage>
        <taxon>Bacteria</taxon>
        <taxon>Pseudomonadati</taxon>
        <taxon>Pseudomonadota</taxon>
        <taxon>Betaproteobacteria</taxon>
        <taxon>Burkholderiales</taxon>
        <taxon>Sphaerotilaceae</taxon>
        <taxon>Ideonella</taxon>
    </lineage>
</organism>
<evidence type="ECO:0000259" key="7">
    <source>
        <dbReference type="Pfam" id="PF22666"/>
    </source>
</evidence>
<dbReference type="Proteomes" id="UP001379945">
    <property type="component" value="Unassembled WGS sequence"/>
</dbReference>
<name>A0ABU9C4P6_9BURK</name>
<dbReference type="InterPro" id="IPR036156">
    <property type="entry name" value="Beta-gal/glucu_dom_sf"/>
</dbReference>
<dbReference type="Pfam" id="PF22666">
    <property type="entry name" value="Glyco_hydro_2_N2"/>
    <property type="match status" value="1"/>
</dbReference>
<evidence type="ECO:0000256" key="5">
    <source>
        <dbReference type="ARBA" id="ARBA00023295"/>
    </source>
</evidence>
<dbReference type="InterPro" id="IPR017853">
    <property type="entry name" value="GH"/>
</dbReference>
<keyword evidence="5" id="KW-0326">Glycosidase</keyword>
<evidence type="ECO:0000256" key="4">
    <source>
        <dbReference type="ARBA" id="ARBA00022801"/>
    </source>
</evidence>
<keyword evidence="4" id="KW-0378">Hydrolase</keyword>
<dbReference type="SUPFAM" id="SSF49303">
    <property type="entry name" value="beta-Galactosidase/glucuronidase domain"/>
    <property type="match status" value="2"/>
</dbReference>
<feature type="domain" description="Beta-mannosidase-like galactose-binding" evidence="7">
    <location>
        <begin position="27"/>
        <end position="186"/>
    </location>
</feature>
<dbReference type="SUPFAM" id="SSF51445">
    <property type="entry name" value="(Trans)glycosidases"/>
    <property type="match status" value="1"/>
</dbReference>
<comment type="catalytic activity">
    <reaction evidence="1">
        <text>Hydrolysis of terminal, non-reducing beta-D-mannose residues in beta-D-mannosides.</text>
        <dbReference type="EC" id="3.2.1.25"/>
    </reaction>
</comment>
<protein>
    <recommendedName>
        <fullName evidence="3">beta-mannosidase</fullName>
        <ecNumber evidence="3">3.2.1.25</ecNumber>
    </recommendedName>
</protein>
<dbReference type="Gene3D" id="3.20.20.80">
    <property type="entry name" value="Glycosidases"/>
    <property type="match status" value="1"/>
</dbReference>
<comment type="caution">
    <text evidence="8">The sequence shown here is derived from an EMBL/GenBank/DDBJ whole genome shotgun (WGS) entry which is preliminary data.</text>
</comment>
<evidence type="ECO:0000256" key="2">
    <source>
        <dbReference type="ARBA" id="ARBA00007401"/>
    </source>
</evidence>
<dbReference type="EMBL" id="JBBUTI010000001">
    <property type="protein sequence ID" value="MEK8045240.1"/>
    <property type="molecule type" value="Genomic_DNA"/>
</dbReference>
<dbReference type="InterPro" id="IPR050887">
    <property type="entry name" value="Beta-mannosidase_GH2"/>
</dbReference>
<dbReference type="Gene3D" id="2.60.120.260">
    <property type="entry name" value="Galactose-binding domain-like"/>
    <property type="match status" value="1"/>
</dbReference>
<evidence type="ECO:0000313" key="9">
    <source>
        <dbReference type="Proteomes" id="UP001379945"/>
    </source>
</evidence>
<keyword evidence="9" id="KW-1185">Reference proteome</keyword>
<accession>A0ABU9C4P6</accession>
<comment type="similarity">
    <text evidence="2">Belongs to the glycosyl hydrolase 2 family.</text>
</comment>
<dbReference type="RefSeq" id="WP_341397384.1">
    <property type="nucleotide sequence ID" value="NZ_JBBUTI010000001.1"/>
</dbReference>
<gene>
    <name evidence="8" type="ORF">AACH00_02635</name>
</gene>